<dbReference type="Gene3D" id="3.50.50.60">
    <property type="entry name" value="FAD/NAD(P)-binding domain"/>
    <property type="match status" value="1"/>
</dbReference>
<dbReference type="Proteomes" id="UP000079169">
    <property type="component" value="Unplaced"/>
</dbReference>
<name>A0A1S3DJ27_DIACI</name>
<dbReference type="PRINTS" id="PR00370">
    <property type="entry name" value="FMOXYGENASE"/>
</dbReference>
<evidence type="ECO:0000256" key="6">
    <source>
        <dbReference type="RuleBase" id="RU361177"/>
    </source>
</evidence>
<evidence type="ECO:0000256" key="4">
    <source>
        <dbReference type="ARBA" id="ARBA00022857"/>
    </source>
</evidence>
<dbReference type="AlphaFoldDB" id="A0A1S3DJ27"/>
<dbReference type="SUPFAM" id="SSF51905">
    <property type="entry name" value="FAD/NAD(P)-binding domain"/>
    <property type="match status" value="2"/>
</dbReference>
<evidence type="ECO:0000313" key="7">
    <source>
        <dbReference type="Proteomes" id="UP000079169"/>
    </source>
</evidence>
<dbReference type="PANTHER" id="PTHR23023">
    <property type="entry name" value="DIMETHYLANILINE MONOOXYGENASE"/>
    <property type="match status" value="1"/>
</dbReference>
<dbReference type="InterPro" id="IPR036188">
    <property type="entry name" value="FAD/NAD-bd_sf"/>
</dbReference>
<keyword evidence="7" id="KW-1185">Reference proteome</keyword>
<reference evidence="8" key="1">
    <citation type="submission" date="2025-08" db="UniProtKB">
        <authorList>
            <consortium name="RefSeq"/>
        </authorList>
    </citation>
    <scope>IDENTIFICATION</scope>
</reference>
<dbReference type="OMA" id="ICKLWRV"/>
<evidence type="ECO:0000256" key="1">
    <source>
        <dbReference type="ARBA" id="ARBA00009183"/>
    </source>
</evidence>
<keyword evidence="5 6" id="KW-0560">Oxidoreductase</keyword>
<dbReference type="InterPro" id="IPR000960">
    <property type="entry name" value="Flavin_mOase"/>
</dbReference>
<dbReference type="InterPro" id="IPR020946">
    <property type="entry name" value="Flavin_mOase-like"/>
</dbReference>
<dbReference type="STRING" id="121845.A0A1S3DJ27"/>
<comment type="similarity">
    <text evidence="1 6">Belongs to the FMO family.</text>
</comment>
<dbReference type="PaxDb" id="121845-A0A1S3DJ27"/>
<organism evidence="7 8">
    <name type="scientific">Diaphorina citri</name>
    <name type="common">Asian citrus psyllid</name>
    <dbReference type="NCBI Taxonomy" id="121845"/>
    <lineage>
        <taxon>Eukaryota</taxon>
        <taxon>Metazoa</taxon>
        <taxon>Ecdysozoa</taxon>
        <taxon>Arthropoda</taxon>
        <taxon>Hexapoda</taxon>
        <taxon>Insecta</taxon>
        <taxon>Pterygota</taxon>
        <taxon>Neoptera</taxon>
        <taxon>Paraneoptera</taxon>
        <taxon>Hemiptera</taxon>
        <taxon>Sternorrhyncha</taxon>
        <taxon>Psylloidea</taxon>
        <taxon>Psyllidae</taxon>
        <taxon>Diaphorininae</taxon>
        <taxon>Diaphorina</taxon>
    </lineage>
</organism>
<keyword evidence="2 6" id="KW-0285">Flavoprotein</keyword>
<dbReference type="GO" id="GO:0050661">
    <property type="term" value="F:NADP binding"/>
    <property type="evidence" value="ECO:0007669"/>
    <property type="project" value="InterPro"/>
</dbReference>
<keyword evidence="6" id="KW-0503">Monooxygenase</keyword>
<dbReference type="RefSeq" id="XP_008482667.1">
    <property type="nucleotide sequence ID" value="XM_008484445.3"/>
</dbReference>
<evidence type="ECO:0000256" key="2">
    <source>
        <dbReference type="ARBA" id="ARBA00022630"/>
    </source>
</evidence>
<comment type="cofactor">
    <cofactor evidence="6">
        <name>FAD</name>
        <dbReference type="ChEBI" id="CHEBI:57692"/>
    </cofactor>
</comment>
<evidence type="ECO:0000256" key="5">
    <source>
        <dbReference type="ARBA" id="ARBA00023002"/>
    </source>
</evidence>
<dbReference type="FunFam" id="3.50.50.60:FF:000042">
    <property type="entry name" value="Dimethylaniline monooxygenase [N-oxide-forming]"/>
    <property type="match status" value="1"/>
</dbReference>
<dbReference type="KEGG" id="dci:103519357"/>
<evidence type="ECO:0000313" key="8">
    <source>
        <dbReference type="RefSeq" id="XP_008482667.1"/>
    </source>
</evidence>
<protein>
    <recommendedName>
        <fullName evidence="6">Flavin-containing monooxygenase</fullName>
        <ecNumber evidence="6">1.-.-.-</ecNumber>
    </recommendedName>
</protein>
<sequence>MESDLGGVWNSQASCGRVYPSLHLISPKFNTQVPDYPMPDNYPVYPNHSMMLDYLRSYAKKFDVYNHSIFNTEVINLEQYEDIWEVELSNGKKKKYDFIAVCNGAQRVARYPNYSGYFSGEILHSMDYKSPDQIRNKRVLVVGAGNSGCDIAVDASHHSEKVYHSTRRGYHYYPKFIDGKPTPQWMLQLGNKFSSKEETMAYIKQVFKLAGFDGVDYGLKKPDHPLDAAHPIMNSQILYHIGHGDILPKDDIKNLNGNIVHFVDDTHIEVDTIIYATGYNRHFPFIDKEKLEWKLGIPDLFIHIAPRNLDNIFFFGFVNAAAGLGDGLRLQGQFIRSYIQAFIRKSKGYLKFLNAKKNDNPDLGQDYFIDSHRHLWEVDFWKFIKCARMYRDMLDE</sequence>
<dbReference type="EC" id="1.-.-.-" evidence="6"/>
<dbReference type="GO" id="GO:0050660">
    <property type="term" value="F:flavin adenine dinucleotide binding"/>
    <property type="evidence" value="ECO:0007669"/>
    <property type="project" value="InterPro"/>
</dbReference>
<keyword evidence="4" id="KW-0521">NADP</keyword>
<evidence type="ECO:0000256" key="3">
    <source>
        <dbReference type="ARBA" id="ARBA00022827"/>
    </source>
</evidence>
<accession>A0A1S3DJ27</accession>
<dbReference type="GeneID" id="103519357"/>
<proteinExistence type="inferred from homology"/>
<dbReference type="GO" id="GO:0004499">
    <property type="term" value="F:N,N-dimethylaniline monooxygenase activity"/>
    <property type="evidence" value="ECO:0007669"/>
    <property type="project" value="InterPro"/>
</dbReference>
<gene>
    <name evidence="8" type="primary">LOC103519357</name>
</gene>
<dbReference type="InterPro" id="IPR050346">
    <property type="entry name" value="FMO-like"/>
</dbReference>
<keyword evidence="3 6" id="KW-0274">FAD</keyword>
<dbReference type="Pfam" id="PF00743">
    <property type="entry name" value="FMO-like"/>
    <property type="match status" value="1"/>
</dbReference>